<dbReference type="AlphaFoldDB" id="A0A4D6XCE0"/>
<protein>
    <submittedName>
        <fullName evidence="1">Uncharacterized protein</fullName>
    </submittedName>
</protein>
<reference evidence="2" key="1">
    <citation type="submission" date="2019-04" db="EMBL/GenBank/DDBJ databases">
        <title>Genome sequence of Pseudomonas putida 1290, an auxin catabolizing strain.</title>
        <authorList>
            <person name="Laird T.S."/>
            <person name="Leveau J.H.J."/>
        </authorList>
    </citation>
    <scope>NUCLEOTIDE SEQUENCE [LARGE SCALE GENOMIC DNA]</scope>
    <source>
        <strain evidence="2">1290</strain>
    </source>
</reference>
<organism evidence="1 2">
    <name type="scientific">Pseudomonas putida</name>
    <name type="common">Arthrobacter siderocapsulatus</name>
    <dbReference type="NCBI Taxonomy" id="303"/>
    <lineage>
        <taxon>Bacteria</taxon>
        <taxon>Pseudomonadati</taxon>
        <taxon>Pseudomonadota</taxon>
        <taxon>Gammaproteobacteria</taxon>
        <taxon>Pseudomonadales</taxon>
        <taxon>Pseudomonadaceae</taxon>
        <taxon>Pseudomonas</taxon>
    </lineage>
</organism>
<evidence type="ECO:0000313" key="2">
    <source>
        <dbReference type="Proteomes" id="UP000298551"/>
    </source>
</evidence>
<gene>
    <name evidence="1" type="ORF">E6B08_19390</name>
</gene>
<sequence>MSKVARKDVLDQMTKEDLVDWIRSQHFFIKPKKSDVLYLRWHRQSAAVIDEMEKENRALDYLDFGERDRLAKQFNASKDPNERLRLIEKIEPYDKAMRDHLRRSEAINRKQKRVDALYEQIDVERRKEQRA</sequence>
<dbReference type="OrthoDB" id="6881172at2"/>
<dbReference type="EMBL" id="CP039371">
    <property type="protein sequence ID" value="QCI13397.1"/>
    <property type="molecule type" value="Genomic_DNA"/>
</dbReference>
<proteinExistence type="predicted"/>
<dbReference type="RefSeq" id="WP_136915533.1">
    <property type="nucleotide sequence ID" value="NZ_CP039371.1"/>
</dbReference>
<dbReference type="Proteomes" id="UP000298551">
    <property type="component" value="Chromosome"/>
</dbReference>
<evidence type="ECO:0000313" key="1">
    <source>
        <dbReference type="EMBL" id="QCI13397.1"/>
    </source>
</evidence>
<name>A0A4D6XCE0_PSEPU</name>
<accession>A0A4D6XCE0</accession>